<keyword evidence="1" id="KW-0472">Membrane</keyword>
<gene>
    <name evidence="2" type="ORF">B9Q06_06980</name>
</gene>
<protein>
    <recommendedName>
        <fullName evidence="4">Alpha-galactosidase NEW3 domain-containing protein</fullName>
    </recommendedName>
</protein>
<dbReference type="PANTHER" id="PTHR35902:SF3">
    <property type="entry name" value="NPCBM-ASSOCIATED, NEW3 DOMAIN OF ALPHA-GALACTOSIDASE"/>
    <property type="match status" value="1"/>
</dbReference>
<keyword evidence="1" id="KW-0812">Transmembrane</keyword>
<dbReference type="PANTHER" id="PTHR35902">
    <property type="entry name" value="S-LAYER DOMAIN-LIKE PROTEIN-RELATED"/>
    <property type="match status" value="1"/>
</dbReference>
<feature type="transmembrane region" description="Helical" evidence="1">
    <location>
        <begin position="406"/>
        <end position="428"/>
    </location>
</feature>
<sequence length="433" mass="46496">MHRSALILLLFVLGSFALVVVTQSSHAVGPTLQPSFQTTALWGSPQAPLLAAPGSTSLPLYVSVTNLGPEELFSVVMRFQASYPLTPIKGVPNNITLRLPALPVGSTVALVGYFNISPSIQPGVYNQTLNVDYILGNETYSQTLNVGVPILGQPKIQLAGFSYNPLRVYPGYPYAELTTVLVNTGTATASSVSVELNMSYPVYPLYNGSESQIVGYIPVGTPVTLNFILGVYNTSSAVNTTLTLIVKYNQGQTQRFSIPFIEYPKATLSIVGVTTPTVRVGDGADYVTLTVKNTGGVPAQFLTFTLLPSDVFQVSVPSSENPLLAVSAVNVSVGTLMPGQEANITYIIQVNSNIKHGVYPLSLVATWHQPGSTQPFIQELTVPIQVHRTLIQSFIHAFENLNSNPVLVLETLLIIVLIIVVIVIAARLRARSK</sequence>
<evidence type="ECO:0000313" key="3">
    <source>
        <dbReference type="Proteomes" id="UP000241284"/>
    </source>
</evidence>
<evidence type="ECO:0000313" key="2">
    <source>
        <dbReference type="EMBL" id="PSN95046.1"/>
    </source>
</evidence>
<evidence type="ECO:0008006" key="4">
    <source>
        <dbReference type="Google" id="ProtNLM"/>
    </source>
</evidence>
<dbReference type="AlphaFoldDB" id="A0A2R6B8W0"/>
<comment type="caution">
    <text evidence="2">The sequence shown here is derived from an EMBL/GenBank/DDBJ whole genome shotgun (WGS) entry which is preliminary data.</text>
</comment>
<organism evidence="2 3">
    <name type="scientific">Candidatus Marsarchaeota G2 archaeon ECH_B_2</name>
    <dbReference type="NCBI Taxonomy" id="1978160"/>
    <lineage>
        <taxon>Archaea</taxon>
        <taxon>Candidatus Marsarchaeota</taxon>
        <taxon>Candidatus Marsarchaeota group 2</taxon>
    </lineage>
</organism>
<keyword evidence="1" id="KW-1133">Transmembrane helix</keyword>
<accession>A0A2R6B8W0</accession>
<evidence type="ECO:0000256" key="1">
    <source>
        <dbReference type="SAM" id="Phobius"/>
    </source>
</evidence>
<dbReference type="EMBL" id="NEXH01000014">
    <property type="protein sequence ID" value="PSN95046.1"/>
    <property type="molecule type" value="Genomic_DNA"/>
</dbReference>
<reference evidence="2 3" key="1">
    <citation type="submission" date="2017-04" db="EMBL/GenBank/DDBJ databases">
        <title>Novel microbial lineages endemic to geothermal iron-oxide mats fill important gaps in the evolutionary history of Archaea.</title>
        <authorList>
            <person name="Jay Z.J."/>
            <person name="Beam J.P."/>
            <person name="Dlakic M."/>
            <person name="Rusch D.B."/>
            <person name="Kozubal M.A."/>
            <person name="Inskeep W.P."/>
        </authorList>
    </citation>
    <scope>NUCLEOTIDE SEQUENCE [LARGE SCALE GENOMIC DNA]</scope>
    <source>
        <strain evidence="2">ECH_B_2</strain>
    </source>
</reference>
<proteinExistence type="predicted"/>
<dbReference type="Proteomes" id="UP000241284">
    <property type="component" value="Unassembled WGS sequence"/>
</dbReference>
<name>A0A2R6B8W0_9ARCH</name>